<protein>
    <submittedName>
        <fullName evidence="2">Uncharacterized protein</fullName>
    </submittedName>
</protein>
<reference evidence="2 3" key="1">
    <citation type="journal article" date="2016" name="Genome Announc.">
        <title>Draft Whole-Genome Sequence of Trichoderma gamsii T6085, a Promising Biocontrol Agent of Fusarium Head Blight on Wheat.</title>
        <authorList>
            <person name="Baroncelli R."/>
            <person name="Zapparata A."/>
            <person name="Piaggeschi G."/>
            <person name="Sarrocco S."/>
            <person name="Vannacci G."/>
        </authorList>
    </citation>
    <scope>NUCLEOTIDE SEQUENCE [LARGE SCALE GENOMIC DNA]</scope>
    <source>
        <strain evidence="2 3">T6085</strain>
    </source>
</reference>
<feature type="compositionally biased region" description="Low complexity" evidence="1">
    <location>
        <begin position="106"/>
        <end position="131"/>
    </location>
</feature>
<dbReference type="AlphaFoldDB" id="A0A2P4Z9W0"/>
<dbReference type="EMBL" id="JPDN02000055">
    <property type="protein sequence ID" value="PON21088.1"/>
    <property type="molecule type" value="Genomic_DNA"/>
</dbReference>
<dbReference type="Proteomes" id="UP000054821">
    <property type="component" value="Unassembled WGS sequence"/>
</dbReference>
<organism evidence="2 3">
    <name type="scientific">Trichoderma gamsii</name>
    <dbReference type="NCBI Taxonomy" id="398673"/>
    <lineage>
        <taxon>Eukaryota</taxon>
        <taxon>Fungi</taxon>
        <taxon>Dikarya</taxon>
        <taxon>Ascomycota</taxon>
        <taxon>Pezizomycotina</taxon>
        <taxon>Sordariomycetes</taxon>
        <taxon>Hypocreomycetidae</taxon>
        <taxon>Hypocreales</taxon>
        <taxon>Hypocreaceae</taxon>
        <taxon>Trichoderma</taxon>
    </lineage>
</organism>
<comment type="caution">
    <text evidence="2">The sequence shown here is derived from an EMBL/GenBank/DDBJ whole genome shotgun (WGS) entry which is preliminary data.</text>
</comment>
<feature type="region of interest" description="Disordered" evidence="1">
    <location>
        <begin position="90"/>
        <end position="136"/>
    </location>
</feature>
<dbReference type="GeneID" id="29988871"/>
<proteinExistence type="predicted"/>
<dbReference type="STRING" id="398673.A0A2P4Z9W0"/>
<accession>A0A2P4Z9W0</accession>
<name>A0A2P4Z9W0_9HYPO</name>
<evidence type="ECO:0000313" key="3">
    <source>
        <dbReference type="Proteomes" id="UP000054821"/>
    </source>
</evidence>
<gene>
    <name evidence="2" type="ORF">TGAM01_v210044</name>
</gene>
<evidence type="ECO:0000313" key="2">
    <source>
        <dbReference type="EMBL" id="PON21088.1"/>
    </source>
</evidence>
<dbReference type="RefSeq" id="XP_018657997.2">
    <property type="nucleotide sequence ID" value="XM_018808788.2"/>
</dbReference>
<keyword evidence="3" id="KW-1185">Reference proteome</keyword>
<sequence length="213" mass="21753">MPGPRQASSCKPPFVLPDRPAIGAVAEPASAIRPWLGLSYSEQTLALGCGSCAQSCVMQQAIIMSSQPPSLAAAAMPVVATASTSASASASASSTSPQIPSPSSPPHSSSSSDTVTCAPSASSPSPGTASAHDSHHRAKGLERLVLNAPCVAAIHASKLLAFRDTHQLVLDGTLIHSWHGEAPPLRTGYEPVHVKTTLGFASNLIQSPFQLCS</sequence>
<evidence type="ECO:0000256" key="1">
    <source>
        <dbReference type="SAM" id="MobiDB-lite"/>
    </source>
</evidence>